<evidence type="ECO:0000313" key="8">
    <source>
        <dbReference type="Proteomes" id="UP001580346"/>
    </source>
</evidence>
<dbReference type="CDD" id="cd01005">
    <property type="entry name" value="PBP2_CysP"/>
    <property type="match status" value="1"/>
</dbReference>
<dbReference type="PANTHER" id="PTHR30368">
    <property type="entry name" value="SULFATE-BINDING PROTEIN"/>
    <property type="match status" value="1"/>
</dbReference>
<dbReference type="PANTHER" id="PTHR30368:SF2">
    <property type="entry name" value="SULFATE-BINDING PROTEIN"/>
    <property type="match status" value="1"/>
</dbReference>
<sequence length="356" mass="39158">MKKGYKKGLLIGLSLVFTATLAACGGSSAGNDTVASQGGTGGAAPEEVELLNVSYDPTRELYEAYNKAFAAHWEQEEGQKVTIKQSHGGSGKQSRSVLDGLQADVVTLALGYDIDALQQKGLIQEGWQSKFEHNSSPYTSTIVLLVREGNPKGIKDWDDLIKDGVEVITPNPKTSGGARWNYLAAWGYALKHNNNDEAKAQEFVKELFTHVPVLDSGARGATTTFVERGIGDVLIAWENEALLSVQELGEDKFDIVYPSVSILAEPPVAVVDKVVDKKGTRKVAEAYLKYLYSEEGQKIAAENYYRPTLESVAEQFKDHFPQIELFTLQDVFGTWQETQEKHFNDGGIFDQIYVPQ</sequence>
<name>A0ABV5AWC7_9BACL</name>
<dbReference type="InterPro" id="IPR005669">
    <property type="entry name" value="Thiosulph/SO4-bd"/>
</dbReference>
<comment type="caution">
    <text evidence="7">The sequence shown here is derived from an EMBL/GenBank/DDBJ whole genome shotgun (WGS) entry which is preliminary data.</text>
</comment>
<evidence type="ECO:0000256" key="5">
    <source>
        <dbReference type="ARBA" id="ARBA00022764"/>
    </source>
</evidence>
<dbReference type="InterPro" id="IPR034408">
    <property type="entry name" value="Sulphate/thiosulphate_BS"/>
</dbReference>
<dbReference type="Gene3D" id="3.40.190.10">
    <property type="entry name" value="Periplasmic binding protein-like II"/>
    <property type="match status" value="2"/>
</dbReference>
<comment type="similarity">
    <text evidence="2">Belongs to the prokaryotic sulfate-binding protein family.</text>
</comment>
<accession>A0ABV5AWC7</accession>
<evidence type="ECO:0000256" key="3">
    <source>
        <dbReference type="ARBA" id="ARBA00022448"/>
    </source>
</evidence>
<dbReference type="SUPFAM" id="SSF53850">
    <property type="entry name" value="Periplasmic binding protein-like II"/>
    <property type="match status" value="1"/>
</dbReference>
<keyword evidence="4 6" id="KW-0732">Signal</keyword>
<keyword evidence="3" id="KW-0813">Transport</keyword>
<dbReference type="PROSITE" id="PS51257">
    <property type="entry name" value="PROKAR_LIPOPROTEIN"/>
    <property type="match status" value="1"/>
</dbReference>
<comment type="subcellular location">
    <subcellularLocation>
        <location evidence="1">Periplasm</location>
    </subcellularLocation>
</comment>
<dbReference type="NCBIfam" id="NF008106">
    <property type="entry name" value="PRK10852.1"/>
    <property type="match status" value="1"/>
</dbReference>
<proteinExistence type="inferred from homology"/>
<feature type="signal peptide" evidence="6">
    <location>
        <begin position="1"/>
        <end position="22"/>
    </location>
</feature>
<dbReference type="NCBIfam" id="TIGR00971">
    <property type="entry name" value="3a0106s03"/>
    <property type="match status" value="1"/>
</dbReference>
<gene>
    <name evidence="7" type="ORF">ACE41H_17280</name>
</gene>
<organism evidence="7 8">
    <name type="scientific">Paenibacillus enshidis</name>
    <dbReference type="NCBI Taxonomy" id="1458439"/>
    <lineage>
        <taxon>Bacteria</taxon>
        <taxon>Bacillati</taxon>
        <taxon>Bacillota</taxon>
        <taxon>Bacilli</taxon>
        <taxon>Bacillales</taxon>
        <taxon>Paenibacillaceae</taxon>
        <taxon>Paenibacillus</taxon>
    </lineage>
</organism>
<dbReference type="PROSITE" id="PS00757">
    <property type="entry name" value="PROK_SULFATE_BIND_2"/>
    <property type="match status" value="1"/>
</dbReference>
<dbReference type="Pfam" id="PF13531">
    <property type="entry name" value="SBP_bac_11"/>
    <property type="match status" value="1"/>
</dbReference>
<evidence type="ECO:0000256" key="2">
    <source>
        <dbReference type="ARBA" id="ARBA00006099"/>
    </source>
</evidence>
<dbReference type="RefSeq" id="WP_375356727.1">
    <property type="nucleotide sequence ID" value="NZ_JBHHMI010000016.1"/>
</dbReference>
<feature type="chain" id="PRO_5045060952" evidence="6">
    <location>
        <begin position="23"/>
        <end position="356"/>
    </location>
</feature>
<evidence type="ECO:0000256" key="1">
    <source>
        <dbReference type="ARBA" id="ARBA00004418"/>
    </source>
</evidence>
<evidence type="ECO:0000313" key="7">
    <source>
        <dbReference type="EMBL" id="MFB5268518.1"/>
    </source>
</evidence>
<reference evidence="7 8" key="1">
    <citation type="submission" date="2024-09" db="EMBL/GenBank/DDBJ databases">
        <title>Paenibacillus zeirhizospherea sp. nov., isolated from surface of the maize (Zea mays) roots in a horticulture field, Hungary.</title>
        <authorList>
            <person name="Marton D."/>
            <person name="Farkas M."/>
            <person name="Bedics A."/>
            <person name="Toth E."/>
            <person name="Tancsics A."/>
            <person name="Boka K."/>
            <person name="Maroti G."/>
            <person name="Kriszt B."/>
            <person name="Cserhati M."/>
        </authorList>
    </citation>
    <scope>NUCLEOTIDE SEQUENCE [LARGE SCALE GENOMIC DNA]</scope>
    <source>
        <strain evidence="7 8">KCTC 33519</strain>
    </source>
</reference>
<dbReference type="EMBL" id="JBHHMI010000016">
    <property type="protein sequence ID" value="MFB5268518.1"/>
    <property type="molecule type" value="Genomic_DNA"/>
</dbReference>
<keyword evidence="5" id="KW-0574">Periplasm</keyword>
<protein>
    <submittedName>
        <fullName evidence="7">Sulfate ABC transporter substrate-binding protein</fullName>
    </submittedName>
</protein>
<evidence type="ECO:0000256" key="6">
    <source>
        <dbReference type="SAM" id="SignalP"/>
    </source>
</evidence>
<evidence type="ECO:0000256" key="4">
    <source>
        <dbReference type="ARBA" id="ARBA00022729"/>
    </source>
</evidence>
<keyword evidence="8" id="KW-1185">Reference proteome</keyword>
<dbReference type="Proteomes" id="UP001580346">
    <property type="component" value="Unassembled WGS sequence"/>
</dbReference>
<dbReference type="NCBIfam" id="NF008022">
    <property type="entry name" value="PRK10752.1"/>
    <property type="match status" value="1"/>
</dbReference>